<dbReference type="SUPFAM" id="SSF49723">
    <property type="entry name" value="Lipase/lipooxygenase domain (PLAT/LH2 domain)"/>
    <property type="match status" value="1"/>
</dbReference>
<dbReference type="InterPro" id="IPR001246">
    <property type="entry name" value="LipOase_plant"/>
</dbReference>
<dbReference type="GO" id="GO:0016702">
    <property type="term" value="F:oxidoreductase activity, acting on single donors with incorporation of molecular oxygen, incorporation of two atoms of oxygen"/>
    <property type="evidence" value="ECO:0007669"/>
    <property type="project" value="InterPro"/>
</dbReference>
<evidence type="ECO:0000256" key="3">
    <source>
        <dbReference type="ARBA" id="ARBA00022723"/>
    </source>
</evidence>
<evidence type="ECO:0000313" key="15">
    <source>
        <dbReference type="Proteomes" id="UP000236291"/>
    </source>
</evidence>
<keyword evidence="3" id="KW-0479">Metal-binding</keyword>
<reference evidence="14 15" key="2">
    <citation type="journal article" date="2017" name="Front. Plant Sci.">
        <title>Gene Classification and Mining of Molecular Markers Useful in Red Clover (Trifolium pratense) Breeding.</title>
        <authorList>
            <person name="Istvanek J."/>
            <person name="Dluhosova J."/>
            <person name="Dluhos P."/>
            <person name="Patkova L."/>
            <person name="Nedelnik J."/>
            <person name="Repkova J."/>
        </authorList>
    </citation>
    <scope>NUCLEOTIDE SEQUENCE [LARGE SCALE GENOMIC DNA]</scope>
    <source>
        <strain evidence="15">cv. Tatra</strain>
        <tissue evidence="14">Young leaves</tissue>
    </source>
</reference>
<evidence type="ECO:0000256" key="8">
    <source>
        <dbReference type="ARBA" id="ARBA00023098"/>
    </source>
</evidence>
<accession>A0A2K3M0P7</accession>
<evidence type="ECO:0000256" key="1">
    <source>
        <dbReference type="ARBA" id="ARBA00009419"/>
    </source>
</evidence>
<dbReference type="GO" id="GO:0046872">
    <property type="term" value="F:metal ion binding"/>
    <property type="evidence" value="ECO:0007669"/>
    <property type="project" value="UniProtKB-KW"/>
</dbReference>
<dbReference type="SMART" id="SM00308">
    <property type="entry name" value="LH2"/>
    <property type="match status" value="1"/>
</dbReference>
<dbReference type="InterPro" id="IPR001024">
    <property type="entry name" value="PLAT/LH2_dom"/>
</dbReference>
<organism evidence="14 15">
    <name type="scientific">Trifolium pratense</name>
    <name type="common">Red clover</name>
    <dbReference type="NCBI Taxonomy" id="57577"/>
    <lineage>
        <taxon>Eukaryota</taxon>
        <taxon>Viridiplantae</taxon>
        <taxon>Streptophyta</taxon>
        <taxon>Embryophyta</taxon>
        <taxon>Tracheophyta</taxon>
        <taxon>Spermatophyta</taxon>
        <taxon>Magnoliopsida</taxon>
        <taxon>eudicotyledons</taxon>
        <taxon>Gunneridae</taxon>
        <taxon>Pentapetalae</taxon>
        <taxon>rosids</taxon>
        <taxon>fabids</taxon>
        <taxon>Fabales</taxon>
        <taxon>Fabaceae</taxon>
        <taxon>Papilionoideae</taxon>
        <taxon>50 kb inversion clade</taxon>
        <taxon>NPAAA clade</taxon>
        <taxon>Hologalegina</taxon>
        <taxon>IRL clade</taxon>
        <taxon>Trifolieae</taxon>
        <taxon>Trifolium</taxon>
    </lineage>
</organism>
<dbReference type="AlphaFoldDB" id="A0A2K3M0P7"/>
<evidence type="ECO:0000256" key="2">
    <source>
        <dbReference type="ARBA" id="ARBA00022516"/>
    </source>
</evidence>
<dbReference type="Proteomes" id="UP000236291">
    <property type="component" value="Unassembled WGS sequence"/>
</dbReference>
<dbReference type="InterPro" id="IPR036392">
    <property type="entry name" value="PLAT/LH2_dom_sf"/>
</dbReference>
<evidence type="ECO:0000313" key="14">
    <source>
        <dbReference type="EMBL" id="PNX84356.1"/>
    </source>
</evidence>
<dbReference type="InterPro" id="IPR013819">
    <property type="entry name" value="LipOase_C"/>
</dbReference>
<evidence type="ECO:0000259" key="12">
    <source>
        <dbReference type="PROSITE" id="PS50095"/>
    </source>
</evidence>
<name>A0A2K3M0P7_TRIPR</name>
<dbReference type="ExpressionAtlas" id="A0A2K3M0P7">
    <property type="expression patterns" value="baseline"/>
</dbReference>
<dbReference type="GO" id="GO:0034440">
    <property type="term" value="P:lipid oxidation"/>
    <property type="evidence" value="ECO:0007669"/>
    <property type="project" value="InterPro"/>
</dbReference>
<evidence type="ECO:0000256" key="9">
    <source>
        <dbReference type="ARBA" id="ARBA00023160"/>
    </source>
</evidence>
<comment type="caution">
    <text evidence="10">Lacks conserved residue(s) required for the propagation of feature annotation.</text>
</comment>
<feature type="domain" description="PLAT" evidence="12">
    <location>
        <begin position="1"/>
        <end position="95"/>
    </location>
</feature>
<keyword evidence="4" id="KW-0925">Oxylipin biosynthesis</keyword>
<keyword evidence="7" id="KW-0560">Oxidoreductase</keyword>
<comment type="similarity">
    <text evidence="1">Belongs to the lipoxygenase family.</text>
</comment>
<feature type="compositionally biased region" description="Polar residues" evidence="11">
    <location>
        <begin position="173"/>
        <end position="185"/>
    </location>
</feature>
<evidence type="ECO:0000256" key="7">
    <source>
        <dbReference type="ARBA" id="ARBA00023002"/>
    </source>
</evidence>
<dbReference type="Pfam" id="PF01477">
    <property type="entry name" value="PLAT"/>
    <property type="match status" value="1"/>
</dbReference>
<dbReference type="PROSITE" id="PS51393">
    <property type="entry name" value="LIPOXYGENASE_3"/>
    <property type="match status" value="1"/>
</dbReference>
<proteinExistence type="inferred from homology"/>
<dbReference type="GO" id="GO:0031408">
    <property type="term" value="P:oxylipin biosynthetic process"/>
    <property type="evidence" value="ECO:0007669"/>
    <property type="project" value="UniProtKB-KW"/>
</dbReference>
<reference evidence="14 15" key="1">
    <citation type="journal article" date="2014" name="Am. J. Bot.">
        <title>Genome assembly and annotation for red clover (Trifolium pratense; Fabaceae).</title>
        <authorList>
            <person name="Istvanek J."/>
            <person name="Jaros M."/>
            <person name="Krenek A."/>
            <person name="Repkova J."/>
        </authorList>
    </citation>
    <scope>NUCLEOTIDE SEQUENCE [LARGE SCALE GENOMIC DNA]</scope>
    <source>
        <strain evidence="15">cv. Tatra</strain>
        <tissue evidence="14">Young leaves</tissue>
    </source>
</reference>
<sequence length="185" mass="21106">DTGRGKVGKETFLEGLLTSIPTLEDKQSAFSINFEWNSRDVGIPGAFYVENFMEHEFFLVSLSLEDVPNHGPLHFICNSWVYNTEKYKSDRVFFSNKTYIPHQVPTTLVYYIHEEKKTLKGDGTGERMEWDRIYDYDVYNDLGEPDKSATLARPVLGGSSILPYPRRGRTGRKPTQQGLAPNTCV</sequence>
<feature type="domain" description="Lipoxygenase" evidence="13">
    <location>
        <begin position="98"/>
        <end position="185"/>
    </location>
</feature>
<dbReference type="EMBL" id="ASHM01046152">
    <property type="protein sequence ID" value="PNX84356.1"/>
    <property type="molecule type" value="Genomic_DNA"/>
</dbReference>
<dbReference type="PRINTS" id="PR00468">
    <property type="entry name" value="PLTLPOXGNASE"/>
</dbReference>
<dbReference type="STRING" id="57577.A0A2K3M0P7"/>
<evidence type="ECO:0000256" key="11">
    <source>
        <dbReference type="SAM" id="MobiDB-lite"/>
    </source>
</evidence>
<keyword evidence="5" id="KW-0276">Fatty acid metabolism</keyword>
<evidence type="ECO:0000256" key="4">
    <source>
        <dbReference type="ARBA" id="ARBA00022767"/>
    </source>
</evidence>
<dbReference type="Gene3D" id="2.60.60.20">
    <property type="entry name" value="PLAT/LH2 domain"/>
    <property type="match status" value="1"/>
</dbReference>
<dbReference type="Pfam" id="PF00305">
    <property type="entry name" value="Lipoxygenase"/>
    <property type="match status" value="1"/>
</dbReference>
<dbReference type="InterPro" id="IPR000907">
    <property type="entry name" value="LipOase"/>
</dbReference>
<feature type="non-terminal residue" evidence="14">
    <location>
        <position position="1"/>
    </location>
</feature>
<keyword evidence="6" id="KW-0223">Dioxygenase</keyword>
<keyword evidence="9" id="KW-0275">Fatty acid biosynthesis</keyword>
<dbReference type="SUPFAM" id="SSF48484">
    <property type="entry name" value="Lipoxigenase"/>
    <property type="match status" value="1"/>
</dbReference>
<protein>
    <submittedName>
        <fullName evidence="14">Lipoxygenase</fullName>
    </submittedName>
</protein>
<dbReference type="PROSITE" id="PS50095">
    <property type="entry name" value="PLAT"/>
    <property type="match status" value="1"/>
</dbReference>
<gene>
    <name evidence="14" type="ORF">L195_g040416</name>
</gene>
<dbReference type="GO" id="GO:0006633">
    <property type="term" value="P:fatty acid biosynthetic process"/>
    <property type="evidence" value="ECO:0007669"/>
    <property type="project" value="UniProtKB-KW"/>
</dbReference>
<keyword evidence="2" id="KW-0444">Lipid biosynthesis</keyword>
<evidence type="ECO:0000259" key="13">
    <source>
        <dbReference type="PROSITE" id="PS51393"/>
    </source>
</evidence>
<evidence type="ECO:0000256" key="6">
    <source>
        <dbReference type="ARBA" id="ARBA00022964"/>
    </source>
</evidence>
<evidence type="ECO:0000256" key="5">
    <source>
        <dbReference type="ARBA" id="ARBA00022832"/>
    </source>
</evidence>
<feature type="region of interest" description="Disordered" evidence="11">
    <location>
        <begin position="160"/>
        <end position="185"/>
    </location>
</feature>
<evidence type="ECO:0000256" key="10">
    <source>
        <dbReference type="PROSITE-ProRule" id="PRU00152"/>
    </source>
</evidence>
<comment type="caution">
    <text evidence="14">The sequence shown here is derived from an EMBL/GenBank/DDBJ whole genome shotgun (WGS) entry which is preliminary data.</text>
</comment>
<keyword evidence="8" id="KW-0443">Lipid metabolism</keyword>
<dbReference type="InterPro" id="IPR036226">
    <property type="entry name" value="LipOase_C_sf"/>
</dbReference>
<dbReference type="PANTHER" id="PTHR11771">
    <property type="entry name" value="LIPOXYGENASE"/>
    <property type="match status" value="1"/>
</dbReference>
<dbReference type="Gene3D" id="4.10.375.10">
    <property type="entry name" value="Lipoxygenase-1, Domain 2"/>
    <property type="match status" value="1"/>
</dbReference>